<reference evidence="1 2" key="1">
    <citation type="submission" date="2018-02" db="EMBL/GenBank/DDBJ databases">
        <title>Sphingobacterium KA21.</title>
        <authorList>
            <person name="Vasarhelyi B.M."/>
            <person name="Deshmukh S."/>
            <person name="Balint B."/>
            <person name="Kukolya J."/>
        </authorList>
    </citation>
    <scope>NUCLEOTIDE SEQUENCE [LARGE SCALE GENOMIC DNA]</scope>
    <source>
        <strain evidence="1 2">Ka21</strain>
    </source>
</reference>
<dbReference type="RefSeq" id="WP_196938647.1">
    <property type="nucleotide sequence ID" value="NZ_MU158689.1"/>
</dbReference>
<accession>A0ABR9T2S2</accession>
<keyword evidence="2" id="KW-1185">Reference proteome</keyword>
<proteinExistence type="predicted"/>
<sequence length="320" mass="36875">MDILIAQKDIIRNILLTESYRAKSYVKKFNYHIESIVTTCSEIIGTNIAEDNDFKLTNSVYNRCQAIILESLDDVDNSELDCQLDNLEDLLYDTLGKQARKSNKKTDQNLVDTMLDLTIGNIILNYKFDYFSESNSYNNPWKEVSKILFENNLVYTFSDDLDRLKDIGLKINKGESELLTDHIVGVVGKGNKENFATGYFRDLASFKNLLLSILSENKHFSNNPIKTRKIIETVRELGITENEFTDQNIKNWVIDSLKRSNRLGSNNDGYFVIANGEDLIASYKRHLESFKGYYATLERHKKMADKFGVSEDLLNLHNQR</sequence>
<protein>
    <submittedName>
        <fullName evidence="1">Uncharacterized protein</fullName>
    </submittedName>
</protein>
<gene>
    <name evidence="1" type="ORF">C4F40_02800</name>
</gene>
<comment type="caution">
    <text evidence="1">The sequence shown here is derived from an EMBL/GenBank/DDBJ whole genome shotgun (WGS) entry which is preliminary data.</text>
</comment>
<dbReference type="EMBL" id="PSKQ01000013">
    <property type="protein sequence ID" value="MBE8719653.1"/>
    <property type="molecule type" value="Genomic_DNA"/>
</dbReference>
<dbReference type="Proteomes" id="UP000618319">
    <property type="component" value="Unassembled WGS sequence"/>
</dbReference>
<organism evidence="1 2">
    <name type="scientific">Sphingobacterium pedocola</name>
    <dbReference type="NCBI Taxonomy" id="2082722"/>
    <lineage>
        <taxon>Bacteria</taxon>
        <taxon>Pseudomonadati</taxon>
        <taxon>Bacteroidota</taxon>
        <taxon>Sphingobacteriia</taxon>
        <taxon>Sphingobacteriales</taxon>
        <taxon>Sphingobacteriaceae</taxon>
        <taxon>Sphingobacterium</taxon>
    </lineage>
</organism>
<evidence type="ECO:0000313" key="2">
    <source>
        <dbReference type="Proteomes" id="UP000618319"/>
    </source>
</evidence>
<evidence type="ECO:0000313" key="1">
    <source>
        <dbReference type="EMBL" id="MBE8719653.1"/>
    </source>
</evidence>
<name>A0ABR9T2S2_9SPHI</name>